<keyword evidence="1" id="KW-0134">Cell wall</keyword>
<dbReference type="PANTHER" id="PTHR21523:SF47">
    <property type="entry name" value="SALIVARY GLUE PROTEIN SGS-3"/>
    <property type="match status" value="1"/>
</dbReference>
<evidence type="ECO:0000256" key="1">
    <source>
        <dbReference type="ARBA" id="ARBA00022512"/>
    </source>
</evidence>
<proteinExistence type="predicted"/>
<evidence type="ECO:0000256" key="3">
    <source>
        <dbReference type="ARBA" id="ARBA00022729"/>
    </source>
</evidence>
<feature type="region of interest" description="Disordered" evidence="5">
    <location>
        <begin position="370"/>
        <end position="478"/>
    </location>
</feature>
<feature type="compositionally biased region" description="Low complexity" evidence="5">
    <location>
        <begin position="373"/>
        <end position="449"/>
    </location>
</feature>
<keyword evidence="6" id="KW-1133">Transmembrane helix</keyword>
<reference evidence="9 10" key="2">
    <citation type="submission" date="2024-02" db="EMBL/GenBank/DDBJ databases">
        <title>The Genome Sequence of Enterococcus sp. DIV0159.</title>
        <authorList>
            <person name="Earl A."/>
            <person name="Manson A."/>
            <person name="Gilmore M."/>
            <person name="Sanders J."/>
            <person name="Shea T."/>
            <person name="Howe W."/>
            <person name="Livny J."/>
            <person name="Cuomo C."/>
            <person name="Neafsey D."/>
            <person name="Birren B."/>
        </authorList>
    </citation>
    <scope>NUCLEOTIDE SEQUENCE [LARGE SCALE GENOMIC DNA]</scope>
    <source>
        <strain evidence="9 10">665A</strain>
    </source>
</reference>
<feature type="signal peptide" evidence="7">
    <location>
        <begin position="1"/>
        <end position="21"/>
    </location>
</feature>
<dbReference type="InterPro" id="IPR019931">
    <property type="entry name" value="LPXTG_anchor"/>
</dbReference>
<dbReference type="NCBIfam" id="TIGR01167">
    <property type="entry name" value="LPXTG_anchor"/>
    <property type="match status" value="1"/>
</dbReference>
<keyword evidence="6" id="KW-0472">Membrane</keyword>
<feature type="domain" description="Gram-positive cocci surface proteins LPxTG" evidence="8">
    <location>
        <begin position="478"/>
        <end position="513"/>
    </location>
</feature>
<name>A0ABV0EWB7_9ENTE</name>
<keyword evidence="6" id="KW-0812">Transmembrane</keyword>
<keyword evidence="2" id="KW-0964">Secreted</keyword>
<dbReference type="Pfam" id="PF00746">
    <property type="entry name" value="Gram_pos_anchor"/>
    <property type="match status" value="1"/>
</dbReference>
<organism evidence="9 10">
    <name type="scientific">Candidatus Enterococcus ferrettii</name>
    <dbReference type="NCBI Taxonomy" id="2815324"/>
    <lineage>
        <taxon>Bacteria</taxon>
        <taxon>Bacillati</taxon>
        <taxon>Bacillota</taxon>
        <taxon>Bacilli</taxon>
        <taxon>Lactobacillales</taxon>
        <taxon>Enterococcaceae</taxon>
        <taxon>Enterococcus</taxon>
    </lineage>
</organism>
<feature type="chain" id="PRO_5045923920" description="Gram-positive cocci surface proteins LPxTG domain-containing protein" evidence="7">
    <location>
        <begin position="22"/>
        <end position="513"/>
    </location>
</feature>
<accession>A0ABV0EWB7</accession>
<comment type="caution">
    <text evidence="9">The sequence shown here is derived from an EMBL/GenBank/DDBJ whole genome shotgun (WGS) entry which is preliminary data.</text>
</comment>
<evidence type="ECO:0000256" key="6">
    <source>
        <dbReference type="SAM" id="Phobius"/>
    </source>
</evidence>
<dbReference type="RefSeq" id="WP_207703703.1">
    <property type="nucleotide sequence ID" value="NZ_JAFREL020000003.1"/>
</dbReference>
<dbReference type="EMBL" id="JAFREL020000003">
    <property type="protein sequence ID" value="MEO1771547.1"/>
    <property type="molecule type" value="Genomic_DNA"/>
</dbReference>
<evidence type="ECO:0000256" key="5">
    <source>
        <dbReference type="SAM" id="MobiDB-lite"/>
    </source>
</evidence>
<dbReference type="PANTHER" id="PTHR21523">
    <property type="match status" value="1"/>
</dbReference>
<evidence type="ECO:0000256" key="2">
    <source>
        <dbReference type="ARBA" id="ARBA00022525"/>
    </source>
</evidence>
<evidence type="ECO:0000259" key="8">
    <source>
        <dbReference type="PROSITE" id="PS50847"/>
    </source>
</evidence>
<protein>
    <recommendedName>
        <fullName evidence="8">Gram-positive cocci surface proteins LPxTG domain-containing protein</fullName>
    </recommendedName>
</protein>
<gene>
    <name evidence="9" type="ORF">JZO67_003528</name>
</gene>
<dbReference type="Proteomes" id="UP000664357">
    <property type="component" value="Unassembled WGS sequence"/>
</dbReference>
<feature type="transmembrane region" description="Helical" evidence="6">
    <location>
        <begin position="487"/>
        <end position="507"/>
    </location>
</feature>
<evidence type="ECO:0000256" key="4">
    <source>
        <dbReference type="ARBA" id="ARBA00023088"/>
    </source>
</evidence>
<keyword evidence="4" id="KW-0572">Peptidoglycan-anchor</keyword>
<reference evidence="9 10" key="1">
    <citation type="submission" date="2021-03" db="EMBL/GenBank/DDBJ databases">
        <authorList>
            <person name="Gilmore M.S."/>
            <person name="Schwartzman J."/>
            <person name="Van Tyne D."/>
            <person name="Martin M."/>
            <person name="Earl A.M."/>
            <person name="Manson A.L."/>
            <person name="Straub T."/>
            <person name="Salamzade R."/>
            <person name="Saavedra J."/>
            <person name="Lebreton F."/>
            <person name="Prichula J."/>
            <person name="Schaufler K."/>
            <person name="Gaca A."/>
            <person name="Sgardioli B."/>
            <person name="Wagenaar J."/>
            <person name="Strong T."/>
        </authorList>
    </citation>
    <scope>NUCLEOTIDE SEQUENCE [LARGE SCALE GENOMIC DNA]</scope>
    <source>
        <strain evidence="9 10">665A</strain>
    </source>
</reference>
<feature type="compositionally biased region" description="Polar residues" evidence="5">
    <location>
        <begin position="456"/>
        <end position="478"/>
    </location>
</feature>
<evidence type="ECO:0000313" key="10">
    <source>
        <dbReference type="Proteomes" id="UP000664357"/>
    </source>
</evidence>
<keyword evidence="10" id="KW-1185">Reference proteome</keyword>
<keyword evidence="3 7" id="KW-0732">Signal</keyword>
<evidence type="ECO:0000256" key="7">
    <source>
        <dbReference type="SAM" id="SignalP"/>
    </source>
</evidence>
<sequence>MKKLVNGVILLLLSLSTISVATTKVEALSSSQGAVLSTPETNSEFGHVLYFPNSESSKINRYSLNRARKFYSSDLKATWTTLIPQEQEGAQKIEMNSFKMTLSYNGTMATKQDFLNHGIAFHFYITKDGTNFTEMTDLMVPQEGYYQIPGEFVGYRYEMIKTDPTAAIEDTFQVEANCLVDVDLTKITQDQFAGQAGLENWLDSKSPNGQPTSNYQNIFAIQPTISGQVNYQQLAAETDSPVWDSSNAIEGITVDLLEDTPTGERIAASTATDAQGTFTFSALSGKNFSITDTNNQLSVRVRPKSYKGWLVQEGTPTASKNLVVNVGRLSDIARQSGAYALAESKTNWLAPFDEVLEAGKNATNSKFILTDFETTPPTTEPSTTEPSTTEPSTTEPSTTEPSTTEPSTTEPSTTEPSTTEPSTTEPSTTEPGTTEPSTTEPSTTTSTTSKAVGIVTNKNDTNRTGGLGSNNSTNQRKLPATGSQQSFLFIGLGSLVMFIAASLLLFANHKKVD</sequence>
<dbReference type="PROSITE" id="PS50847">
    <property type="entry name" value="GRAM_POS_ANCHORING"/>
    <property type="match status" value="1"/>
</dbReference>
<evidence type="ECO:0000313" key="9">
    <source>
        <dbReference type="EMBL" id="MEO1771547.1"/>
    </source>
</evidence>